<dbReference type="InterPro" id="IPR020845">
    <property type="entry name" value="AMP-binding_CS"/>
</dbReference>
<gene>
    <name evidence="5" type="ORF">B0H64DRAFT_333715</name>
</gene>
<name>A0AAE0HQ63_9PEZI</name>
<proteinExistence type="inferred from homology"/>
<keyword evidence="2" id="KW-0436">Ligase</keyword>
<dbReference type="PANTHER" id="PTHR24096:SF149">
    <property type="entry name" value="AMP-BINDING DOMAIN-CONTAINING PROTEIN-RELATED"/>
    <property type="match status" value="1"/>
</dbReference>
<reference evidence="5" key="2">
    <citation type="submission" date="2023-06" db="EMBL/GenBank/DDBJ databases">
        <authorList>
            <consortium name="Lawrence Berkeley National Laboratory"/>
            <person name="Haridas S."/>
            <person name="Hensen N."/>
            <person name="Bonometti L."/>
            <person name="Westerberg I."/>
            <person name="Brannstrom I.O."/>
            <person name="Guillou S."/>
            <person name="Cros-Aarteil S."/>
            <person name="Calhoun S."/>
            <person name="Kuo A."/>
            <person name="Mondo S."/>
            <person name="Pangilinan J."/>
            <person name="Riley R."/>
            <person name="Labutti K."/>
            <person name="Andreopoulos B."/>
            <person name="Lipzen A."/>
            <person name="Chen C."/>
            <person name="Yanf M."/>
            <person name="Daum C."/>
            <person name="Ng V."/>
            <person name="Clum A."/>
            <person name="Steindorff A."/>
            <person name="Ohm R."/>
            <person name="Martin F."/>
            <person name="Silar P."/>
            <person name="Natvig D."/>
            <person name="Lalanne C."/>
            <person name="Gautier V."/>
            <person name="Ament-Velasquez S.L."/>
            <person name="Kruys A."/>
            <person name="Hutchinson M.I."/>
            <person name="Powell A.J."/>
            <person name="Barry K."/>
            <person name="Miller A.N."/>
            <person name="Grigoriev I.V."/>
            <person name="Debuchy R."/>
            <person name="Gladieux P."/>
            <person name="Thoren M.H."/>
            <person name="Johannesson H."/>
        </authorList>
    </citation>
    <scope>NUCLEOTIDE SEQUENCE</scope>
    <source>
        <strain evidence="5">CBS 168.71</strain>
    </source>
</reference>
<dbReference type="CDD" id="cd05911">
    <property type="entry name" value="Firefly_Luc_like"/>
    <property type="match status" value="1"/>
</dbReference>
<reference evidence="5" key="1">
    <citation type="journal article" date="2023" name="Mol. Phylogenet. Evol.">
        <title>Genome-scale phylogeny and comparative genomics of the fungal order Sordariales.</title>
        <authorList>
            <person name="Hensen N."/>
            <person name="Bonometti L."/>
            <person name="Westerberg I."/>
            <person name="Brannstrom I.O."/>
            <person name="Guillou S."/>
            <person name="Cros-Aarteil S."/>
            <person name="Calhoun S."/>
            <person name="Haridas S."/>
            <person name="Kuo A."/>
            <person name="Mondo S."/>
            <person name="Pangilinan J."/>
            <person name="Riley R."/>
            <person name="LaButti K."/>
            <person name="Andreopoulos B."/>
            <person name="Lipzen A."/>
            <person name="Chen C."/>
            <person name="Yan M."/>
            <person name="Daum C."/>
            <person name="Ng V."/>
            <person name="Clum A."/>
            <person name="Steindorff A."/>
            <person name="Ohm R.A."/>
            <person name="Martin F."/>
            <person name="Silar P."/>
            <person name="Natvig D.O."/>
            <person name="Lalanne C."/>
            <person name="Gautier V."/>
            <person name="Ament-Velasquez S.L."/>
            <person name="Kruys A."/>
            <person name="Hutchinson M.I."/>
            <person name="Powell A.J."/>
            <person name="Barry K."/>
            <person name="Miller A.N."/>
            <person name="Grigoriev I.V."/>
            <person name="Debuchy R."/>
            <person name="Gladieux P."/>
            <person name="Hiltunen Thoren M."/>
            <person name="Johannesson H."/>
        </authorList>
    </citation>
    <scope>NUCLEOTIDE SEQUENCE</scope>
    <source>
        <strain evidence="5">CBS 168.71</strain>
    </source>
</reference>
<comment type="similarity">
    <text evidence="1">Belongs to the ATP-dependent AMP-binding enzyme family.</text>
</comment>
<evidence type="ECO:0000259" key="3">
    <source>
        <dbReference type="Pfam" id="PF00501"/>
    </source>
</evidence>
<sequence length="556" mass="61135">MPYPSTFPPLDIPDGIDLWTLLLGNKRRDFPVTKEILTCDETGRSYSWADLRSASIEFGKGLKATWGWEKGDVLAFYTPNSIDTPILTLGALWAGAIVSPANPLYTVDELAFQLRDSGAKGLVTQPANLPIAIAAAQKASLPLDRVILLGNHRDPSGQIRHFSSIHSSSTTTTTNQHTQAQISPQEIGFLVYSSGTTGLPKGVCLTHSNMVANVLQASYVEGSQWRPRGGADGRGDKQLGVLPFFHIYGLTCGVLMSVYEGWQLVVLERFDMLRALRAIERHRITFAYVPPPIVLAFSKHPAVDEYDLTSLKVLHSGAAPLTRELTEAVWNRIHVPVKQGFGLSETSAVVCCQVVDEWGKFMGSVGKIMPNMSAKIVGEDGKEVEEGESGELWLKGPNVFPGYFKNPERTKEAFSPDGFFKTGDVFRRDKHGNFYCVDRLKELIKYNGYPVPPAELEGVLIGHKEVADACVIGIEDQAKATEVPRAYVVLRDGVKASEAKAQELADWVATQVAPHKKLRGGIRFVDQIPKSPSGKVLRRVMREQVKKEQRASGARL</sequence>
<evidence type="ECO:0000313" key="6">
    <source>
        <dbReference type="Proteomes" id="UP001278766"/>
    </source>
</evidence>
<dbReference type="InterPro" id="IPR045851">
    <property type="entry name" value="AMP-bd_C_sf"/>
</dbReference>
<dbReference type="GO" id="GO:0016405">
    <property type="term" value="F:CoA-ligase activity"/>
    <property type="evidence" value="ECO:0007669"/>
    <property type="project" value="TreeGrafter"/>
</dbReference>
<dbReference type="Gene3D" id="3.40.50.12780">
    <property type="entry name" value="N-terminal domain of ligase-like"/>
    <property type="match status" value="1"/>
</dbReference>
<dbReference type="EMBL" id="JAUEPN010000001">
    <property type="protein sequence ID" value="KAK3300342.1"/>
    <property type="molecule type" value="Genomic_DNA"/>
</dbReference>
<dbReference type="SUPFAM" id="SSF56801">
    <property type="entry name" value="Acetyl-CoA synthetase-like"/>
    <property type="match status" value="1"/>
</dbReference>
<dbReference type="PANTHER" id="PTHR24096">
    <property type="entry name" value="LONG-CHAIN-FATTY-ACID--COA LIGASE"/>
    <property type="match status" value="1"/>
</dbReference>
<dbReference type="Gene3D" id="3.30.300.30">
    <property type="match status" value="1"/>
</dbReference>
<evidence type="ECO:0008006" key="7">
    <source>
        <dbReference type="Google" id="ProtNLM"/>
    </source>
</evidence>
<dbReference type="InterPro" id="IPR025110">
    <property type="entry name" value="AMP-bd_C"/>
</dbReference>
<dbReference type="PROSITE" id="PS00455">
    <property type="entry name" value="AMP_BINDING"/>
    <property type="match status" value="1"/>
</dbReference>
<dbReference type="InterPro" id="IPR000873">
    <property type="entry name" value="AMP-dep_synth/lig_dom"/>
</dbReference>
<dbReference type="RefSeq" id="XP_062663856.1">
    <property type="nucleotide sequence ID" value="XM_062801082.1"/>
</dbReference>
<protein>
    <recommendedName>
        <fullName evidence="7">Phenylacetyl-CoA ligase</fullName>
    </recommendedName>
</protein>
<dbReference type="Pfam" id="PF00501">
    <property type="entry name" value="AMP-binding"/>
    <property type="match status" value="1"/>
</dbReference>
<evidence type="ECO:0000256" key="2">
    <source>
        <dbReference type="ARBA" id="ARBA00022598"/>
    </source>
</evidence>
<dbReference type="Proteomes" id="UP001278766">
    <property type="component" value="Unassembled WGS sequence"/>
</dbReference>
<evidence type="ECO:0000259" key="4">
    <source>
        <dbReference type="Pfam" id="PF13193"/>
    </source>
</evidence>
<evidence type="ECO:0000313" key="5">
    <source>
        <dbReference type="EMBL" id="KAK3300342.1"/>
    </source>
</evidence>
<feature type="domain" description="AMP-dependent synthetase/ligase" evidence="3">
    <location>
        <begin position="33"/>
        <end position="404"/>
    </location>
</feature>
<comment type="caution">
    <text evidence="5">The sequence shown here is derived from an EMBL/GenBank/DDBJ whole genome shotgun (WGS) entry which is preliminary data.</text>
</comment>
<evidence type="ECO:0000256" key="1">
    <source>
        <dbReference type="ARBA" id="ARBA00006432"/>
    </source>
</evidence>
<dbReference type="AlphaFoldDB" id="A0AAE0HQ63"/>
<dbReference type="Pfam" id="PF13193">
    <property type="entry name" value="AMP-binding_C"/>
    <property type="match status" value="1"/>
</dbReference>
<keyword evidence="6" id="KW-1185">Reference proteome</keyword>
<dbReference type="GeneID" id="87838030"/>
<dbReference type="FunFam" id="3.30.300.30:FF:000007">
    <property type="entry name" value="4-coumarate--CoA ligase 2"/>
    <property type="match status" value="1"/>
</dbReference>
<organism evidence="5 6">
    <name type="scientific">Chaetomium fimeti</name>
    <dbReference type="NCBI Taxonomy" id="1854472"/>
    <lineage>
        <taxon>Eukaryota</taxon>
        <taxon>Fungi</taxon>
        <taxon>Dikarya</taxon>
        <taxon>Ascomycota</taxon>
        <taxon>Pezizomycotina</taxon>
        <taxon>Sordariomycetes</taxon>
        <taxon>Sordariomycetidae</taxon>
        <taxon>Sordariales</taxon>
        <taxon>Chaetomiaceae</taxon>
        <taxon>Chaetomium</taxon>
    </lineage>
</organism>
<feature type="domain" description="AMP-binding enzyme C-terminal" evidence="4">
    <location>
        <begin position="455"/>
        <end position="535"/>
    </location>
</feature>
<dbReference type="InterPro" id="IPR042099">
    <property type="entry name" value="ANL_N_sf"/>
</dbReference>
<accession>A0AAE0HQ63</accession>